<feature type="compositionally biased region" description="Polar residues" evidence="1">
    <location>
        <begin position="222"/>
        <end position="233"/>
    </location>
</feature>
<feature type="compositionally biased region" description="Low complexity" evidence="1">
    <location>
        <begin position="256"/>
        <end position="268"/>
    </location>
</feature>
<evidence type="ECO:0000313" key="3">
    <source>
        <dbReference type="EMBL" id="KPM47924.1"/>
    </source>
</evidence>
<feature type="compositionally biased region" description="Polar residues" evidence="1">
    <location>
        <begin position="303"/>
        <end position="314"/>
    </location>
</feature>
<evidence type="ECO:0008006" key="5">
    <source>
        <dbReference type="Google" id="ProtNLM"/>
    </source>
</evidence>
<evidence type="ECO:0000256" key="2">
    <source>
        <dbReference type="SAM" id="Phobius"/>
    </source>
</evidence>
<dbReference type="STRING" id="1605367.AFM12_11900"/>
<keyword evidence="4" id="KW-1185">Reference proteome</keyword>
<dbReference type="EMBL" id="LGTQ01000009">
    <property type="protein sequence ID" value="KPM47924.1"/>
    <property type="molecule type" value="Genomic_DNA"/>
</dbReference>
<feature type="compositionally biased region" description="Polar residues" evidence="1">
    <location>
        <begin position="193"/>
        <end position="207"/>
    </location>
</feature>
<protein>
    <recommendedName>
        <fullName evidence="5">OmpA-like domain-containing protein</fullName>
    </recommendedName>
</protein>
<proteinExistence type="predicted"/>
<keyword evidence="2" id="KW-0812">Transmembrane</keyword>
<feature type="transmembrane region" description="Helical" evidence="2">
    <location>
        <begin position="156"/>
        <end position="176"/>
    </location>
</feature>
<accession>A0A0N8H9P2</accession>
<evidence type="ECO:0000313" key="4">
    <source>
        <dbReference type="Proteomes" id="UP000050454"/>
    </source>
</evidence>
<dbReference type="AlphaFoldDB" id="A0A0N8H9P2"/>
<comment type="caution">
    <text evidence="3">The sequence shown here is derived from an EMBL/GenBank/DDBJ whole genome shotgun (WGS) entry which is preliminary data.</text>
</comment>
<dbReference type="InterPro" id="IPR036737">
    <property type="entry name" value="OmpA-like_sf"/>
</dbReference>
<feature type="compositionally biased region" description="Polar residues" evidence="1">
    <location>
        <begin position="269"/>
        <end position="296"/>
    </location>
</feature>
<organism evidence="3 4">
    <name type="scientific">Jiulongibacter sediminis</name>
    <dbReference type="NCBI Taxonomy" id="1605367"/>
    <lineage>
        <taxon>Bacteria</taxon>
        <taxon>Pseudomonadati</taxon>
        <taxon>Bacteroidota</taxon>
        <taxon>Cytophagia</taxon>
        <taxon>Cytophagales</taxon>
        <taxon>Leadbetterellaceae</taxon>
        <taxon>Jiulongibacter</taxon>
    </lineage>
</organism>
<dbReference type="Pfam" id="PF06078">
    <property type="entry name" value="DUF937"/>
    <property type="match status" value="1"/>
</dbReference>
<reference evidence="3 4" key="1">
    <citation type="submission" date="2015-07" db="EMBL/GenBank/DDBJ databases">
        <title>The draft genome sequence of Leadbetterella sp. JN14-9.</title>
        <authorList>
            <person name="Liu Y."/>
            <person name="Du J."/>
            <person name="Shao Z."/>
        </authorList>
    </citation>
    <scope>NUCLEOTIDE SEQUENCE [LARGE SCALE GENOMIC DNA]</scope>
    <source>
        <strain evidence="3 4">JN14-9</strain>
    </source>
</reference>
<feature type="region of interest" description="Disordered" evidence="1">
    <location>
        <begin position="184"/>
        <end position="315"/>
    </location>
</feature>
<gene>
    <name evidence="3" type="ORF">AFM12_11900</name>
</gene>
<name>A0A0N8H9P2_9BACT</name>
<keyword evidence="2" id="KW-1133">Transmembrane helix</keyword>
<dbReference type="InterPro" id="IPR009282">
    <property type="entry name" value="DUF937"/>
</dbReference>
<evidence type="ECO:0000256" key="1">
    <source>
        <dbReference type="SAM" id="MobiDB-lite"/>
    </source>
</evidence>
<dbReference type="Proteomes" id="UP000050454">
    <property type="component" value="Unassembled WGS sequence"/>
</dbReference>
<sequence>MLFGLVDITKTAGSADSIAKVIKDGGHSGDLIDDLSNLFGKKDKLQLLVTIGKNINTHFFQTNLDKYAQDISAESGVSKSSALSLLSLAAPLVLGKLGKNIRTNGWTNQQFTAAMLHEGETSSFQSTVVAEAENHEALPDERTVITERKSTKDSNLGWLAWLFLVLLGLSALYYTFKGRIDGGNPITRDSKASSEQVSVDSSAQTNADEMFEALNPDRNKNDNSAQTTESSSAAIEERTSASSENSKSDTNGFVGNTSENTKKSNSTSAPVSTNTARSKGIQRNSSTGYPSRSNPNDLPPVSTPDNRPMSSKLRSSGFIGINGLSYKYASAEIVSEGSISQLVKYLQANPSATIEVKGGGGDQELSEDRAYALKGLLYQKGIPSGRVQISRQKSTDGPVVIKVNP</sequence>
<keyword evidence="2" id="KW-0472">Membrane</keyword>
<dbReference type="SUPFAM" id="SSF103088">
    <property type="entry name" value="OmpA-like"/>
    <property type="match status" value="1"/>
</dbReference>
<feature type="compositionally biased region" description="Polar residues" evidence="1">
    <location>
        <begin position="240"/>
        <end position="255"/>
    </location>
</feature>